<dbReference type="SMART" id="SM00388">
    <property type="entry name" value="HisKA"/>
    <property type="match status" value="1"/>
</dbReference>
<keyword evidence="8" id="KW-0472">Membrane</keyword>
<evidence type="ECO:0000256" key="5">
    <source>
        <dbReference type="ARBA" id="ARBA00022777"/>
    </source>
</evidence>
<dbReference type="PRINTS" id="PR00344">
    <property type="entry name" value="BCTRLSENSOR"/>
</dbReference>
<dbReference type="Pfam" id="PF00512">
    <property type="entry name" value="HisKA"/>
    <property type="match status" value="1"/>
</dbReference>
<feature type="transmembrane region" description="Helical" evidence="8">
    <location>
        <begin position="7"/>
        <end position="26"/>
    </location>
</feature>
<dbReference type="Proteomes" id="UP000236725">
    <property type="component" value="Unassembled WGS sequence"/>
</dbReference>
<evidence type="ECO:0000259" key="9">
    <source>
        <dbReference type="PROSITE" id="PS50109"/>
    </source>
</evidence>
<evidence type="ECO:0000256" key="1">
    <source>
        <dbReference type="ARBA" id="ARBA00000085"/>
    </source>
</evidence>
<protein>
    <recommendedName>
        <fullName evidence="2">histidine kinase</fullName>
        <ecNumber evidence="2">2.7.13.3</ecNumber>
    </recommendedName>
</protein>
<dbReference type="SUPFAM" id="SSF48452">
    <property type="entry name" value="TPR-like"/>
    <property type="match status" value="1"/>
</dbReference>
<dbReference type="EC" id="2.7.13.3" evidence="2"/>
<dbReference type="Gene3D" id="1.10.287.130">
    <property type="match status" value="1"/>
</dbReference>
<dbReference type="InterPro" id="IPR036890">
    <property type="entry name" value="HATPase_C_sf"/>
</dbReference>
<dbReference type="PANTHER" id="PTHR43711:SF31">
    <property type="entry name" value="HISTIDINE KINASE"/>
    <property type="match status" value="1"/>
</dbReference>
<keyword evidence="11" id="KW-1185">Reference proteome</keyword>
<evidence type="ECO:0000256" key="6">
    <source>
        <dbReference type="ARBA" id="ARBA00023012"/>
    </source>
</evidence>
<gene>
    <name evidence="10" type="ORF">SAMN05444001_10960</name>
</gene>
<name>A0A8G2BWL5_9BACT</name>
<proteinExistence type="predicted"/>
<evidence type="ECO:0000256" key="2">
    <source>
        <dbReference type="ARBA" id="ARBA00012438"/>
    </source>
</evidence>
<dbReference type="InterPro" id="IPR003594">
    <property type="entry name" value="HATPase_dom"/>
</dbReference>
<dbReference type="EMBL" id="FNVS01000009">
    <property type="protein sequence ID" value="SEF90324.1"/>
    <property type="molecule type" value="Genomic_DNA"/>
</dbReference>
<dbReference type="Gene3D" id="1.25.40.10">
    <property type="entry name" value="Tetratricopeptide repeat domain"/>
    <property type="match status" value="1"/>
</dbReference>
<dbReference type="Gene3D" id="3.30.565.10">
    <property type="entry name" value="Histidine kinase-like ATPase, C-terminal domain"/>
    <property type="match status" value="1"/>
</dbReference>
<dbReference type="GO" id="GO:0000155">
    <property type="term" value="F:phosphorelay sensor kinase activity"/>
    <property type="evidence" value="ECO:0007669"/>
    <property type="project" value="InterPro"/>
</dbReference>
<dbReference type="InterPro" id="IPR011990">
    <property type="entry name" value="TPR-like_helical_dom_sf"/>
</dbReference>
<evidence type="ECO:0000313" key="10">
    <source>
        <dbReference type="EMBL" id="SEF90324.1"/>
    </source>
</evidence>
<evidence type="ECO:0000256" key="7">
    <source>
        <dbReference type="SAM" id="Coils"/>
    </source>
</evidence>
<keyword evidence="5 10" id="KW-0418">Kinase</keyword>
<evidence type="ECO:0000313" key="11">
    <source>
        <dbReference type="Proteomes" id="UP000236725"/>
    </source>
</evidence>
<dbReference type="InterPro" id="IPR036097">
    <property type="entry name" value="HisK_dim/P_sf"/>
</dbReference>
<dbReference type="PROSITE" id="PS50109">
    <property type="entry name" value="HIS_KIN"/>
    <property type="match status" value="1"/>
</dbReference>
<dbReference type="AlphaFoldDB" id="A0A8G2BWL5"/>
<evidence type="ECO:0000256" key="3">
    <source>
        <dbReference type="ARBA" id="ARBA00022553"/>
    </source>
</evidence>
<dbReference type="PANTHER" id="PTHR43711">
    <property type="entry name" value="TWO-COMPONENT HISTIDINE KINASE"/>
    <property type="match status" value="1"/>
</dbReference>
<keyword evidence="8" id="KW-1133">Transmembrane helix</keyword>
<keyword evidence="3" id="KW-0597">Phosphoprotein</keyword>
<sequence>MKTTRSFVYIYIFIFVFVHLFCGTQMKAQVIPGQTTKDSLDVALKNCVTDAEKIPVLKILVNQYWQQPEEIAYLKQIIDVANKIDSTGIVYDAIAGMCRYYYNLSVSDSLIYWKKQLDSLCLAKQKYPEAFFKVGNLICRKYLSEANYELAMNEALLQFARAEKEKYAFGFMCSKQNLGLIYQAVKRDREAVNVFREGLQWENRSIQRGFFMQYLSDMLVSSLRMNDIEESEDLLKKYQNIYKDEQQKYKAIGITYPMRWHSGLINSYYVELYTVSGQLNKAEKALGEATKTIESETDEWVRYVYYRAKAMYYQKINNAALALKAIDNALALNLDLEMQKRKVDVLRADGQIKKAMAVYEELLKNNSVISNDAFNRQIKQLRILNDLNDQNEQESALLYQNEQILIKQRLLFISVLFVIILLLVLYFLIRYYRRTCRLKDELLCEKDSLVASEKLLQMAKEEAEKANRQKSAFIANISHEVRTPLNAIVGFSELMAENNYSEGDRMEFAAIIGKNSEILMNLVNDVLDLSCLESANFRFSFTFCDIVSCCREVFEYIKDKVSDGVQLTFTSSVESFELKTDMNRIRQLLNKLLLNASKFTTKGEINLSIEISEEKQIIRFIVTDTGCGIPIEKQGLVFERFEKLNDFAQGTGLGLPICWLIATKLGGQLYVDPDYTEGARFIFVHPVIMNS</sequence>
<feature type="coiled-coil region" evidence="7">
    <location>
        <begin position="449"/>
        <end position="476"/>
    </location>
</feature>
<dbReference type="SUPFAM" id="SSF55874">
    <property type="entry name" value="ATPase domain of HSP90 chaperone/DNA topoisomerase II/histidine kinase"/>
    <property type="match status" value="1"/>
</dbReference>
<dbReference type="RefSeq" id="WP_103983416.1">
    <property type="nucleotide sequence ID" value="NZ_FNVS01000009.1"/>
</dbReference>
<dbReference type="Pfam" id="PF02518">
    <property type="entry name" value="HATPase_c"/>
    <property type="match status" value="1"/>
</dbReference>
<keyword evidence="6" id="KW-0902">Two-component regulatory system</keyword>
<dbReference type="InterPro" id="IPR003661">
    <property type="entry name" value="HisK_dim/P_dom"/>
</dbReference>
<comment type="caution">
    <text evidence="10">The sequence shown here is derived from an EMBL/GenBank/DDBJ whole genome shotgun (WGS) entry which is preliminary data.</text>
</comment>
<keyword evidence="8" id="KW-0812">Transmembrane</keyword>
<keyword evidence="7" id="KW-0175">Coiled coil</keyword>
<dbReference type="SMART" id="SM00387">
    <property type="entry name" value="HATPase_c"/>
    <property type="match status" value="1"/>
</dbReference>
<feature type="domain" description="Histidine kinase" evidence="9">
    <location>
        <begin position="476"/>
        <end position="689"/>
    </location>
</feature>
<evidence type="ECO:0000256" key="4">
    <source>
        <dbReference type="ARBA" id="ARBA00022679"/>
    </source>
</evidence>
<dbReference type="CDD" id="cd00082">
    <property type="entry name" value="HisKA"/>
    <property type="match status" value="1"/>
</dbReference>
<dbReference type="SUPFAM" id="SSF47384">
    <property type="entry name" value="Homodimeric domain of signal transducing histidine kinase"/>
    <property type="match status" value="1"/>
</dbReference>
<dbReference type="InterPro" id="IPR004358">
    <property type="entry name" value="Sig_transdc_His_kin-like_C"/>
</dbReference>
<organism evidence="10 11">
    <name type="scientific">Parabacteroides chinchillae</name>
    <dbReference type="NCBI Taxonomy" id="871327"/>
    <lineage>
        <taxon>Bacteria</taxon>
        <taxon>Pseudomonadati</taxon>
        <taxon>Bacteroidota</taxon>
        <taxon>Bacteroidia</taxon>
        <taxon>Bacteroidales</taxon>
        <taxon>Tannerellaceae</taxon>
        <taxon>Parabacteroides</taxon>
    </lineage>
</organism>
<keyword evidence="4" id="KW-0808">Transferase</keyword>
<dbReference type="InterPro" id="IPR005467">
    <property type="entry name" value="His_kinase_dom"/>
</dbReference>
<reference evidence="10 11" key="1">
    <citation type="submission" date="2016-10" db="EMBL/GenBank/DDBJ databases">
        <authorList>
            <person name="Varghese N."/>
            <person name="Submissions S."/>
        </authorList>
    </citation>
    <scope>NUCLEOTIDE SEQUENCE [LARGE SCALE GENOMIC DNA]</scope>
    <source>
        <strain evidence="10 11">DSM 29073</strain>
    </source>
</reference>
<comment type="catalytic activity">
    <reaction evidence="1">
        <text>ATP + protein L-histidine = ADP + protein N-phospho-L-histidine.</text>
        <dbReference type="EC" id="2.7.13.3"/>
    </reaction>
</comment>
<accession>A0A8G2BWL5</accession>
<dbReference type="InterPro" id="IPR050736">
    <property type="entry name" value="Sensor_HK_Regulatory"/>
</dbReference>
<feature type="transmembrane region" description="Helical" evidence="8">
    <location>
        <begin position="410"/>
        <end position="429"/>
    </location>
</feature>
<evidence type="ECO:0000256" key="8">
    <source>
        <dbReference type="SAM" id="Phobius"/>
    </source>
</evidence>